<dbReference type="AlphaFoldDB" id="A0AAE3XQT7"/>
<dbReference type="InterPro" id="IPR051464">
    <property type="entry name" value="Peptidase_M42_aminopept"/>
</dbReference>
<organism evidence="3 4">
    <name type="scientific">Aureibacter tunicatorum</name>
    <dbReference type="NCBI Taxonomy" id="866807"/>
    <lineage>
        <taxon>Bacteria</taxon>
        <taxon>Pseudomonadati</taxon>
        <taxon>Bacteroidota</taxon>
        <taxon>Cytophagia</taxon>
        <taxon>Cytophagales</taxon>
        <taxon>Persicobacteraceae</taxon>
        <taxon>Aureibacter</taxon>
    </lineage>
</organism>
<comment type="caution">
    <text evidence="3">The sequence shown here is derived from an EMBL/GenBank/DDBJ whole genome shotgun (WGS) entry which is preliminary data.</text>
</comment>
<evidence type="ECO:0000256" key="2">
    <source>
        <dbReference type="ARBA" id="ARBA00022801"/>
    </source>
</evidence>
<evidence type="ECO:0000313" key="4">
    <source>
        <dbReference type="Proteomes" id="UP001185092"/>
    </source>
</evidence>
<protein>
    <submittedName>
        <fullName evidence="3">Aminopeptidase FrvX</fullName>
    </submittedName>
</protein>
<dbReference type="Pfam" id="PF05343">
    <property type="entry name" value="Peptidase_M42"/>
    <property type="match status" value="1"/>
</dbReference>
<dbReference type="Proteomes" id="UP001185092">
    <property type="component" value="Unassembled WGS sequence"/>
</dbReference>
<dbReference type="SUPFAM" id="SSF53187">
    <property type="entry name" value="Zn-dependent exopeptidases"/>
    <property type="match status" value="1"/>
</dbReference>
<keyword evidence="3" id="KW-0031">Aminopeptidase</keyword>
<dbReference type="PANTHER" id="PTHR32481:SF0">
    <property type="entry name" value="AMINOPEPTIDASE YPDE-RELATED"/>
    <property type="match status" value="1"/>
</dbReference>
<keyword evidence="3" id="KW-0645">Protease</keyword>
<evidence type="ECO:0000313" key="3">
    <source>
        <dbReference type="EMBL" id="MDR6240226.1"/>
    </source>
</evidence>
<proteinExistence type="predicted"/>
<reference evidence="3" key="1">
    <citation type="submission" date="2023-07" db="EMBL/GenBank/DDBJ databases">
        <title>Genomic Encyclopedia of Type Strains, Phase IV (KMG-IV): sequencing the most valuable type-strain genomes for metagenomic binning, comparative biology and taxonomic classification.</title>
        <authorList>
            <person name="Goeker M."/>
        </authorList>
    </citation>
    <scope>NUCLEOTIDE SEQUENCE</scope>
    <source>
        <strain evidence="3">DSM 26174</strain>
    </source>
</reference>
<dbReference type="GO" id="GO:0046872">
    <property type="term" value="F:metal ion binding"/>
    <property type="evidence" value="ECO:0007669"/>
    <property type="project" value="UniProtKB-KW"/>
</dbReference>
<name>A0AAE3XQT7_9BACT</name>
<dbReference type="EMBL" id="JAVDQD010000004">
    <property type="protein sequence ID" value="MDR6240226.1"/>
    <property type="molecule type" value="Genomic_DNA"/>
</dbReference>
<dbReference type="RefSeq" id="WP_309940115.1">
    <property type="nucleotide sequence ID" value="NZ_AP025305.1"/>
</dbReference>
<gene>
    <name evidence="3" type="ORF">HNQ88_003292</name>
</gene>
<accession>A0AAE3XQT7</accession>
<keyword evidence="2" id="KW-0378">Hydrolase</keyword>
<dbReference type="Gene3D" id="3.40.630.10">
    <property type="entry name" value="Zn peptidases"/>
    <property type="match status" value="2"/>
</dbReference>
<evidence type="ECO:0000256" key="1">
    <source>
        <dbReference type="ARBA" id="ARBA00022723"/>
    </source>
</evidence>
<keyword evidence="4" id="KW-1185">Reference proteome</keyword>
<dbReference type="InterPro" id="IPR008007">
    <property type="entry name" value="Peptidase_M42"/>
</dbReference>
<dbReference type="PANTHER" id="PTHR32481">
    <property type="entry name" value="AMINOPEPTIDASE"/>
    <property type="match status" value="1"/>
</dbReference>
<keyword evidence="1" id="KW-0479">Metal-binding</keyword>
<dbReference type="GO" id="GO:0004177">
    <property type="term" value="F:aminopeptidase activity"/>
    <property type="evidence" value="ECO:0007669"/>
    <property type="project" value="UniProtKB-KW"/>
</dbReference>
<sequence length="302" mass="33936">MKLLKELCAIHAPSGEEYRIKEYLLKYIAENSKDWKVQPEIIENGFQDGFILKFGKPRTAIYAHMDSIGFMVRYLDQLIPIGGPDVKDGYKLVGEDRWGPIECVLELTQDDTLRYNFARGIETGTSLVFKNEFVETEDAVQCCYLDNRLGVYNALKVAEDLEDGAIVFTCYEEHGGGSAGMLADYLYREEGVSQALISDITWVTDGVGFGDGVAISVRDRFIPRRKYIDRIIDIAKTSGVKYQLEVESSGGSDGSELQKSHLPIDWCFIGAPEVNVHSPEEKVAKSDIQSMIDIYKVLMKEL</sequence>